<proteinExistence type="predicted"/>
<sequence length="74" mass="8888">MNTSYQRPRDKTSVIPTVAVKLAISQIYIIYYKISIIRYANETEFPNEYHLNNYLLHLREATLYRLIIRLLKRA</sequence>
<keyword evidence="2" id="KW-1185">Reference proteome</keyword>
<gene>
    <name evidence="1" type="ORF">V1477_021198</name>
</gene>
<organism evidence="1 2">
    <name type="scientific">Vespula maculifrons</name>
    <name type="common">Eastern yellow jacket</name>
    <name type="synonym">Wasp</name>
    <dbReference type="NCBI Taxonomy" id="7453"/>
    <lineage>
        <taxon>Eukaryota</taxon>
        <taxon>Metazoa</taxon>
        <taxon>Ecdysozoa</taxon>
        <taxon>Arthropoda</taxon>
        <taxon>Hexapoda</taxon>
        <taxon>Insecta</taxon>
        <taxon>Pterygota</taxon>
        <taxon>Neoptera</taxon>
        <taxon>Endopterygota</taxon>
        <taxon>Hymenoptera</taxon>
        <taxon>Apocrita</taxon>
        <taxon>Aculeata</taxon>
        <taxon>Vespoidea</taxon>
        <taxon>Vespidae</taxon>
        <taxon>Vespinae</taxon>
        <taxon>Vespula</taxon>
    </lineage>
</organism>
<evidence type="ECO:0000313" key="1">
    <source>
        <dbReference type="EMBL" id="KAL2719704.1"/>
    </source>
</evidence>
<dbReference type="EMBL" id="JAYRBN010000119">
    <property type="protein sequence ID" value="KAL2719704.1"/>
    <property type="molecule type" value="Genomic_DNA"/>
</dbReference>
<accession>A0ABD2AGG0</accession>
<dbReference type="Proteomes" id="UP001607303">
    <property type="component" value="Unassembled WGS sequence"/>
</dbReference>
<dbReference type="AlphaFoldDB" id="A0ABD2AGG0"/>
<comment type="caution">
    <text evidence="1">The sequence shown here is derived from an EMBL/GenBank/DDBJ whole genome shotgun (WGS) entry which is preliminary data.</text>
</comment>
<protein>
    <submittedName>
        <fullName evidence="1">Uncharacterized protein</fullName>
    </submittedName>
</protein>
<name>A0ABD2AGG0_VESMC</name>
<reference evidence="1 2" key="1">
    <citation type="journal article" date="2024" name="Ann. Entomol. Soc. Am.">
        <title>Genomic analyses of the southern and eastern yellowjacket wasps (Hymenoptera: Vespidae) reveal evolutionary signatures of social life.</title>
        <authorList>
            <person name="Catto M.A."/>
            <person name="Caine P.B."/>
            <person name="Orr S.E."/>
            <person name="Hunt B.G."/>
            <person name="Goodisman M.A.D."/>
        </authorList>
    </citation>
    <scope>NUCLEOTIDE SEQUENCE [LARGE SCALE GENOMIC DNA]</scope>
    <source>
        <strain evidence="1">232</strain>
        <tissue evidence="1">Head and thorax</tissue>
    </source>
</reference>
<evidence type="ECO:0000313" key="2">
    <source>
        <dbReference type="Proteomes" id="UP001607303"/>
    </source>
</evidence>